<gene>
    <name evidence="3" type="ORF">KB893_000525</name>
    <name evidence="2" type="ORF">KB893_07895</name>
</gene>
<dbReference type="PROSITE" id="PS50883">
    <property type="entry name" value="EAL"/>
    <property type="match status" value="1"/>
</dbReference>
<dbReference type="PANTHER" id="PTHR33121">
    <property type="entry name" value="CYCLIC DI-GMP PHOSPHODIESTERASE PDEF"/>
    <property type="match status" value="1"/>
</dbReference>
<dbReference type="EMBL" id="JAGQFT020000001">
    <property type="protein sequence ID" value="MBS7455621.1"/>
    <property type="molecule type" value="Genomic_DNA"/>
</dbReference>
<evidence type="ECO:0000313" key="3">
    <source>
        <dbReference type="EMBL" id="MBS7455621.1"/>
    </source>
</evidence>
<proteinExistence type="predicted"/>
<feature type="domain" description="EAL" evidence="1">
    <location>
        <begin position="1"/>
        <end position="229"/>
    </location>
</feature>
<dbReference type="PANTHER" id="PTHR33121:SF15">
    <property type="entry name" value="BLUE LIGHT- AND TEMPERATURE-REGULATED ANTIREPRESSOR BLUF"/>
    <property type="match status" value="1"/>
</dbReference>
<dbReference type="AlphaFoldDB" id="A0A8J8AY84"/>
<reference evidence="2" key="2">
    <citation type="submission" date="2021-04" db="EMBL/GenBank/DDBJ databases">
        <authorList>
            <person name="Karlyshev A.V."/>
        </authorList>
    </citation>
    <scope>NUCLEOTIDE SEQUENCE</scope>
    <source>
        <strain evidence="2">LMG 29479</strain>
    </source>
</reference>
<dbReference type="Pfam" id="PF00563">
    <property type="entry name" value="EAL"/>
    <property type="match status" value="1"/>
</dbReference>
<sequence>MAFQPIVDAEDGSVYAYEALVRGPAGEPAGEVLAAVADAQRYGFDQTCRVAAIRTATRLGIATRLSINLMPNAVYDPATCIRITLAAADRYGLPVSRIVFELTEQERIRDLDHTLAILRDYQRRGFTMAIDDFGAGFSGLGLLAECQPQLLKLDMGLVRGIDGDPVRRAIVEGVLVTARGIGSRVVAEGVETEGELVTLHDLGVRLFQGYWFGRPALEALPEIDAAALAPLRRGRTASAA</sequence>
<comment type="caution">
    <text evidence="2">The sequence shown here is derived from an EMBL/GenBank/DDBJ whole genome shotgun (WGS) entry which is preliminary data.</text>
</comment>
<dbReference type="InterPro" id="IPR035919">
    <property type="entry name" value="EAL_sf"/>
</dbReference>
<evidence type="ECO:0000313" key="2">
    <source>
        <dbReference type="EMBL" id="MBR0562434.1"/>
    </source>
</evidence>
<keyword evidence="4" id="KW-1185">Reference proteome</keyword>
<protein>
    <submittedName>
        <fullName evidence="2">EAL domain-containing protein</fullName>
    </submittedName>
</protein>
<dbReference type="InterPro" id="IPR050706">
    <property type="entry name" value="Cyclic-di-GMP_PDE-like"/>
</dbReference>
<evidence type="ECO:0000313" key="4">
    <source>
        <dbReference type="Proteomes" id="UP000675747"/>
    </source>
</evidence>
<reference evidence="3 4" key="1">
    <citation type="journal article" date="2021" name="Microbiol. Resour. Announc.">
        <title>Draft Genome Sequence of Coralloluteibacterium stylophorae LMG 29479T.</title>
        <authorList>
            <person name="Karlyshev A.V."/>
            <person name="Kudryashova E.B."/>
            <person name="Ariskina E.V."/>
            <person name="Conroy A.P."/>
            <person name="Abidueva E.Y."/>
        </authorList>
    </citation>
    <scope>NUCLEOTIDE SEQUENCE [LARGE SCALE GENOMIC DNA]</scope>
    <source>
        <strain evidence="3 4">LMG 29479</strain>
    </source>
</reference>
<dbReference type="SMART" id="SM00052">
    <property type="entry name" value="EAL"/>
    <property type="match status" value="1"/>
</dbReference>
<organism evidence="2">
    <name type="scientific">Coralloluteibacterium stylophorae</name>
    <dbReference type="NCBI Taxonomy" id="1776034"/>
    <lineage>
        <taxon>Bacteria</taxon>
        <taxon>Pseudomonadati</taxon>
        <taxon>Pseudomonadota</taxon>
        <taxon>Gammaproteobacteria</taxon>
        <taxon>Lysobacterales</taxon>
        <taxon>Lysobacteraceae</taxon>
        <taxon>Coralloluteibacterium</taxon>
    </lineage>
</organism>
<dbReference type="Gene3D" id="3.20.20.450">
    <property type="entry name" value="EAL domain"/>
    <property type="match status" value="1"/>
</dbReference>
<evidence type="ECO:0000259" key="1">
    <source>
        <dbReference type="PROSITE" id="PS50883"/>
    </source>
</evidence>
<dbReference type="CDD" id="cd01948">
    <property type="entry name" value="EAL"/>
    <property type="match status" value="1"/>
</dbReference>
<dbReference type="InterPro" id="IPR001633">
    <property type="entry name" value="EAL_dom"/>
</dbReference>
<name>A0A8J8AY84_9GAMM</name>
<dbReference type="GO" id="GO:0071111">
    <property type="term" value="F:cyclic-guanylate-specific phosphodiesterase activity"/>
    <property type="evidence" value="ECO:0007669"/>
    <property type="project" value="InterPro"/>
</dbReference>
<dbReference type="EMBL" id="JAGQFT010000051">
    <property type="protein sequence ID" value="MBR0562434.1"/>
    <property type="molecule type" value="Genomic_DNA"/>
</dbReference>
<dbReference type="Proteomes" id="UP000675747">
    <property type="component" value="Unassembled WGS sequence"/>
</dbReference>
<dbReference type="SUPFAM" id="SSF141868">
    <property type="entry name" value="EAL domain-like"/>
    <property type="match status" value="1"/>
</dbReference>
<accession>A0A8J8AY84</accession>